<evidence type="ECO:0000313" key="3">
    <source>
        <dbReference type="Proteomes" id="UP000326924"/>
    </source>
</evidence>
<keyword evidence="3" id="KW-1185">Reference proteome</keyword>
<proteinExistence type="predicted"/>
<organism evidence="2 3">
    <name type="scientific">Sphaerosporella brunnea</name>
    <dbReference type="NCBI Taxonomy" id="1250544"/>
    <lineage>
        <taxon>Eukaryota</taxon>
        <taxon>Fungi</taxon>
        <taxon>Dikarya</taxon>
        <taxon>Ascomycota</taxon>
        <taxon>Pezizomycotina</taxon>
        <taxon>Pezizomycetes</taxon>
        <taxon>Pezizales</taxon>
        <taxon>Pyronemataceae</taxon>
        <taxon>Sphaerosporella</taxon>
    </lineage>
</organism>
<name>A0A5J5EZW5_9PEZI</name>
<dbReference type="InParanoid" id="A0A5J5EZW5"/>
<sequence length="421" mass="49065">MNRLTTRYRAFHAFSRLLDSGTVTYTPPQYRPSSPPQLPLASRIPPQLPNPEPYIPKRPPPIKRKVGRRKLVSKRPKPLKVLQRPTGPEYNPPVPPRSPVLDEHIFLPYHKTHPKRDATPGNELSPREWALKMNPYAQILASPVRNDADYHHRLPSALLTRFVLKKQPDTDKVWLLPDGLEKDKPPILDVGGYINAMYKFVDDITPGKGRGAKMWLKMIPEKMRRSVLKKGVWRPDMPVFVLEKMRRRFMDEVEKVRLARDVDVIVGGPSEWVKSGETMCVLDFRDRRAWKTPAGEESDELEDEKEEKGVAAVPEEDYTDQDTLRNYSDAGYRIREPPPPMDEKGVIALVAGKRVPVHPMWELLGDEMCADLIRKWRVEQYHPLLALMMSQRTVGLQVWLMRLRYFQMMWFWPEAERDRQY</sequence>
<evidence type="ECO:0000313" key="2">
    <source>
        <dbReference type="EMBL" id="KAA8908633.1"/>
    </source>
</evidence>
<gene>
    <name evidence="2" type="ORF">FN846DRAFT_653102</name>
</gene>
<evidence type="ECO:0000256" key="1">
    <source>
        <dbReference type="SAM" id="MobiDB-lite"/>
    </source>
</evidence>
<feature type="compositionally biased region" description="Pro residues" evidence="1">
    <location>
        <begin position="29"/>
        <end position="38"/>
    </location>
</feature>
<dbReference type="EMBL" id="VXIS01000066">
    <property type="protein sequence ID" value="KAA8908633.1"/>
    <property type="molecule type" value="Genomic_DNA"/>
</dbReference>
<reference evidence="2 3" key="1">
    <citation type="submission" date="2019-09" db="EMBL/GenBank/DDBJ databases">
        <title>Draft genome of the ectomycorrhizal ascomycete Sphaerosporella brunnea.</title>
        <authorList>
            <consortium name="DOE Joint Genome Institute"/>
            <person name="Benucci G.M."/>
            <person name="Marozzi G."/>
            <person name="Antonielli L."/>
            <person name="Sanchez S."/>
            <person name="Marco P."/>
            <person name="Wang X."/>
            <person name="Falini L.B."/>
            <person name="Barry K."/>
            <person name="Haridas S."/>
            <person name="Lipzen A."/>
            <person name="Labutti K."/>
            <person name="Grigoriev I.V."/>
            <person name="Murat C."/>
            <person name="Martin F."/>
            <person name="Albertini E."/>
            <person name="Donnini D."/>
            <person name="Bonito G."/>
        </authorList>
    </citation>
    <scope>NUCLEOTIDE SEQUENCE [LARGE SCALE GENOMIC DNA]</scope>
    <source>
        <strain evidence="2 3">Sb_GMNB300</strain>
    </source>
</reference>
<protein>
    <submittedName>
        <fullName evidence="2">Uncharacterized protein</fullName>
    </submittedName>
</protein>
<accession>A0A5J5EZW5</accession>
<dbReference type="Proteomes" id="UP000326924">
    <property type="component" value="Unassembled WGS sequence"/>
</dbReference>
<feature type="region of interest" description="Disordered" evidence="1">
    <location>
        <begin position="22"/>
        <end position="97"/>
    </location>
</feature>
<dbReference type="AlphaFoldDB" id="A0A5J5EZW5"/>
<feature type="compositionally biased region" description="Basic residues" evidence="1">
    <location>
        <begin position="60"/>
        <end position="78"/>
    </location>
</feature>
<comment type="caution">
    <text evidence="2">The sequence shown here is derived from an EMBL/GenBank/DDBJ whole genome shotgun (WGS) entry which is preliminary data.</text>
</comment>
<dbReference type="OrthoDB" id="3363286at2759"/>
<feature type="compositionally biased region" description="Pro residues" evidence="1">
    <location>
        <begin position="46"/>
        <end position="59"/>
    </location>
</feature>